<organism evidence="8 9">
    <name type="scientific">Papiliotrema laurentii</name>
    <name type="common">Cryptococcus laurentii</name>
    <dbReference type="NCBI Taxonomy" id="5418"/>
    <lineage>
        <taxon>Eukaryota</taxon>
        <taxon>Fungi</taxon>
        <taxon>Dikarya</taxon>
        <taxon>Basidiomycota</taxon>
        <taxon>Agaricomycotina</taxon>
        <taxon>Tremellomycetes</taxon>
        <taxon>Tremellales</taxon>
        <taxon>Rhynchogastremaceae</taxon>
        <taxon>Papiliotrema</taxon>
    </lineage>
</organism>
<evidence type="ECO:0000256" key="7">
    <source>
        <dbReference type="SAM" id="MobiDB-lite"/>
    </source>
</evidence>
<sequence length="364" mass="40829">MFVFGEVQDPLGETVRLVEDIVRGQIIEIVTRARLLTHLRSSRFLSAEDLIFLIREDRGKVNRLRTYLSWKDVRKRAKEDEDGDVEVDEADKAAPKGRKSMVKLPWELLTPFGDFLRGLPSRQGRNEDEEDEDEDEIQAYHDSMQRLKDADEITKKMTKDEYVHYSDCRQASFTYRKARRFREFVNFGAYLDVRPNDDIIDVLGFLSFEMVRSLCVTALEVRDRLDRPAIGATSNITRKSTRPGSPTKRKLTAIEAGSLQQSPTKKVKDGGVVVTTSMVTSPEPVTPANNTTTNESSAARKHASHPAVHGGSLFAPPPSARQPLSPAHVLEAFAQIQREQAANRTKGLGNWRGGALGRGRVALV</sequence>
<feature type="compositionally biased region" description="Acidic residues" evidence="7">
    <location>
        <begin position="127"/>
        <end position="136"/>
    </location>
</feature>
<feature type="region of interest" description="Disordered" evidence="7">
    <location>
        <begin position="117"/>
        <end position="136"/>
    </location>
</feature>
<evidence type="ECO:0000313" key="9">
    <source>
        <dbReference type="Proteomes" id="UP001182556"/>
    </source>
</evidence>
<comment type="caution">
    <text evidence="8">The sequence shown here is derived from an EMBL/GenBank/DDBJ whole genome shotgun (WGS) entry which is preliminary data.</text>
</comment>
<evidence type="ECO:0000256" key="5">
    <source>
        <dbReference type="ARBA" id="ARBA00023242"/>
    </source>
</evidence>
<feature type="compositionally biased region" description="Low complexity" evidence="7">
    <location>
        <begin position="278"/>
        <end position="287"/>
    </location>
</feature>
<keyword evidence="3" id="KW-0010">Activator</keyword>
<gene>
    <name evidence="8" type="ORF">DB88DRAFT_500620</name>
</gene>
<dbReference type="FunFam" id="1.10.20.10:FF:000023">
    <property type="entry name" value="transcription initiation protein SPT3 homolog"/>
    <property type="match status" value="1"/>
</dbReference>
<dbReference type="InterPro" id="IPR003195">
    <property type="entry name" value="TFIID_TAF13"/>
</dbReference>
<dbReference type="PANTHER" id="PTHR11380:SF16">
    <property type="entry name" value="TRANSCRIPTION INITIATION PROTEIN SPT3 HOMOLOG"/>
    <property type="match status" value="1"/>
</dbReference>
<dbReference type="GO" id="GO:0046982">
    <property type="term" value="F:protein heterodimerization activity"/>
    <property type="evidence" value="ECO:0007669"/>
    <property type="project" value="InterPro"/>
</dbReference>
<accession>A0AAD9CTS7</accession>
<dbReference type="InterPro" id="IPR009072">
    <property type="entry name" value="Histone-fold"/>
</dbReference>
<feature type="region of interest" description="Disordered" evidence="7">
    <location>
        <begin position="278"/>
        <end position="323"/>
    </location>
</feature>
<evidence type="ECO:0000313" key="8">
    <source>
        <dbReference type="EMBL" id="KAK1921397.1"/>
    </source>
</evidence>
<dbReference type="Pfam" id="PF02269">
    <property type="entry name" value="TFIID-18kDa"/>
    <property type="match status" value="1"/>
</dbReference>
<evidence type="ECO:0000256" key="3">
    <source>
        <dbReference type="ARBA" id="ARBA00023159"/>
    </source>
</evidence>
<feature type="compositionally biased region" description="Polar residues" evidence="7">
    <location>
        <begin position="288"/>
        <end position="297"/>
    </location>
</feature>
<keyword evidence="4" id="KW-0804">Transcription</keyword>
<dbReference type="GO" id="GO:0003712">
    <property type="term" value="F:transcription coregulator activity"/>
    <property type="evidence" value="ECO:0007669"/>
    <property type="project" value="TreeGrafter"/>
</dbReference>
<dbReference type="GO" id="GO:0006357">
    <property type="term" value="P:regulation of transcription by RNA polymerase II"/>
    <property type="evidence" value="ECO:0007669"/>
    <property type="project" value="UniProtKB-ARBA"/>
</dbReference>
<comment type="similarity">
    <text evidence="6">Belongs to the SPT3 family.</text>
</comment>
<dbReference type="GO" id="GO:0006366">
    <property type="term" value="P:transcription by RNA polymerase II"/>
    <property type="evidence" value="ECO:0007669"/>
    <property type="project" value="InterPro"/>
</dbReference>
<reference evidence="8" key="1">
    <citation type="submission" date="2023-02" db="EMBL/GenBank/DDBJ databases">
        <title>Identification and recombinant expression of a fungal hydrolase from Papiliotrema laurentii that hydrolyzes apple cutin and clears colloidal polyester polyurethane.</title>
        <authorList>
            <consortium name="DOE Joint Genome Institute"/>
            <person name="Roman V.A."/>
            <person name="Bojanowski C."/>
            <person name="Crable B.R."/>
            <person name="Wagner D.N."/>
            <person name="Hung C.S."/>
            <person name="Nadeau L.J."/>
            <person name="Schratz L."/>
            <person name="Haridas S."/>
            <person name="Pangilinan J."/>
            <person name="Lipzen A."/>
            <person name="Na H."/>
            <person name="Yan M."/>
            <person name="Ng V."/>
            <person name="Grigoriev I.V."/>
            <person name="Spatafora J.W."/>
            <person name="Barlow D."/>
            <person name="Biffinger J."/>
            <person name="Kelley-Loughnane N."/>
            <person name="Varaljay V.A."/>
            <person name="Crookes-Goodson W.J."/>
        </authorList>
    </citation>
    <scope>NUCLEOTIDE SEQUENCE</scope>
    <source>
        <strain evidence="8">5307AH</strain>
    </source>
</reference>
<dbReference type="AlphaFoldDB" id="A0AAD9CTS7"/>
<comment type="subcellular location">
    <subcellularLocation>
        <location evidence="1">Nucleus</location>
    </subcellularLocation>
</comment>
<dbReference type="Gene3D" id="1.10.20.10">
    <property type="entry name" value="Histone, subunit A"/>
    <property type="match status" value="1"/>
</dbReference>
<protein>
    <submittedName>
        <fullName evidence="8">Transcription cofactor</fullName>
    </submittedName>
</protein>
<dbReference type="Proteomes" id="UP001182556">
    <property type="component" value="Unassembled WGS sequence"/>
</dbReference>
<keyword evidence="5" id="KW-0539">Nucleus</keyword>
<keyword evidence="2" id="KW-0805">Transcription regulation</keyword>
<dbReference type="SUPFAM" id="SSF47113">
    <property type="entry name" value="Histone-fold"/>
    <property type="match status" value="1"/>
</dbReference>
<name>A0AAD9CTS7_PAPLA</name>
<dbReference type="CDD" id="cd22926">
    <property type="entry name" value="HFD_SPT3"/>
    <property type="match status" value="1"/>
</dbReference>
<evidence type="ECO:0000256" key="4">
    <source>
        <dbReference type="ARBA" id="ARBA00023163"/>
    </source>
</evidence>
<dbReference type="GO" id="GO:0005634">
    <property type="term" value="C:nucleus"/>
    <property type="evidence" value="ECO:0007669"/>
    <property type="project" value="UniProtKB-SubCell"/>
</dbReference>
<evidence type="ECO:0000256" key="1">
    <source>
        <dbReference type="ARBA" id="ARBA00004123"/>
    </source>
</evidence>
<dbReference type="GO" id="GO:0000124">
    <property type="term" value="C:SAGA complex"/>
    <property type="evidence" value="ECO:0007669"/>
    <property type="project" value="UniProtKB-ARBA"/>
</dbReference>
<evidence type="ECO:0000256" key="2">
    <source>
        <dbReference type="ARBA" id="ARBA00023015"/>
    </source>
</evidence>
<proteinExistence type="inferred from homology"/>
<evidence type="ECO:0000256" key="6">
    <source>
        <dbReference type="ARBA" id="ARBA00061274"/>
    </source>
</evidence>
<dbReference type="PANTHER" id="PTHR11380">
    <property type="entry name" value="TRANSCRIPTION INITIATION FACTOR TFIID/SUPT3-RELATED"/>
    <property type="match status" value="1"/>
</dbReference>
<keyword evidence="9" id="KW-1185">Reference proteome</keyword>
<dbReference type="EMBL" id="JAODAN010000011">
    <property type="protein sequence ID" value="KAK1921397.1"/>
    <property type="molecule type" value="Genomic_DNA"/>
</dbReference>